<proteinExistence type="predicted"/>
<dbReference type="AlphaFoldDB" id="A9U7Z6"/>
<sequence length="321" mass="32318">MAPVGLAVRHAGQVAQGRCRTHAKTLAAVGAVVADVHGAEGRPRKAAQQLGAAFVGGVGHQQLVGARTELGVVGVQRRPGVPDGAQALDLAFAEQVAALADFLHQLLEGNALPAAAAARAHALERGEHAVRRTLVLQHGRAARAGRGPALQAQLLAQFGVDLAHGFFHGGRARGGQRVVGVACHAQDAVAGGIDTHAHAALRPAAQAAGGADHLAGLGGERARGRVDAELRRQRIAARGAGRGRARGACHQAFGATCQRLAVAGRKGGQPTGGESAAQQQAAACGLGIQGIFGSLGEFLLVGHERLSVARPAGGGPRSVNG</sequence>
<dbReference type="EMBL" id="DS546737">
    <property type="protein sequence ID" value="EDQ48207.1"/>
    <property type="molecule type" value="Genomic_DNA"/>
</dbReference>
<protein>
    <submittedName>
        <fullName evidence="1">Predicted protein</fullName>
    </submittedName>
</protein>
<evidence type="ECO:0000313" key="1">
    <source>
        <dbReference type="EMBL" id="EDQ48207.1"/>
    </source>
</evidence>
<name>A9U7Z6_PHYPA</name>
<reference evidence="1" key="1">
    <citation type="journal article" date="2008" name="Science">
        <title>The Physcomitrella genome reveals evolutionary insights into the conquest of land by plants.</title>
        <authorList>
            <person name="Rensing S."/>
            <person name="Lang D."/>
            <person name="Zimmer A."/>
            <person name="Terry A."/>
            <person name="Salamov A."/>
            <person name="Shapiro H."/>
            <person name="Nishiyama T."/>
            <person name="Perroud P.-F."/>
            <person name="Lindquist E."/>
            <person name="Kamisugi Y."/>
            <person name="Tanahashi T."/>
            <person name="Sakakibara K."/>
            <person name="Fujita T."/>
            <person name="Oishi K."/>
            <person name="Shin-I T."/>
            <person name="Kuroki Y."/>
            <person name="Toyoda A."/>
            <person name="Suzuki Y."/>
            <person name="Hashimoto A."/>
            <person name="Yamaguchi K."/>
            <person name="Sugano A."/>
            <person name="Kohara Y."/>
            <person name="Fujiyama A."/>
            <person name="Anterola A."/>
            <person name="Aoki S."/>
            <person name="Ashton N."/>
            <person name="Barbazuk W.B."/>
            <person name="Barker E."/>
            <person name="Bennetzen J."/>
            <person name="Bezanilla M."/>
            <person name="Blankenship R."/>
            <person name="Cho S.H."/>
            <person name="Dutcher S."/>
            <person name="Estelle M."/>
            <person name="Fawcett J.A."/>
            <person name="Gundlach H."/>
            <person name="Hanada K."/>
            <person name="Heyl A."/>
            <person name="Hicks K.A."/>
            <person name="Hugh J."/>
            <person name="Lohr M."/>
            <person name="Mayer K."/>
            <person name="Melkozernov A."/>
            <person name="Murata T."/>
            <person name="Nelson D."/>
            <person name="Pils B."/>
            <person name="Prigge M."/>
            <person name="Reiss B."/>
            <person name="Renner T."/>
            <person name="Rombauts S."/>
            <person name="Rushton P."/>
            <person name="Sanderfoot A."/>
            <person name="Schween G."/>
            <person name="Shiu S.-H."/>
            <person name="Stueber K."/>
            <person name="Theodoulou F.L."/>
            <person name="Tu H."/>
            <person name="Van de Peer Y."/>
            <person name="Verrier P.J."/>
            <person name="Waters E."/>
            <person name="Wood A."/>
            <person name="Yang L."/>
            <person name="Cove D."/>
            <person name="Cuming A."/>
            <person name="Hasebe M."/>
            <person name="Lucas S."/>
            <person name="Mishler D.B."/>
            <person name="Reski R."/>
            <person name="Grigoriev I."/>
            <person name="Quatrano R.S."/>
            <person name="Boore J.L."/>
        </authorList>
    </citation>
    <scope>NUCLEOTIDE SEQUENCE [LARGE SCALE GENOMIC DNA]</scope>
</reference>
<organism>
    <name type="scientific">Physcomitrium patens</name>
    <name type="common">Spreading-leaved earth moss</name>
    <name type="synonym">Physcomitrella patens</name>
    <dbReference type="NCBI Taxonomy" id="3218"/>
    <lineage>
        <taxon>Eukaryota</taxon>
        <taxon>Viridiplantae</taxon>
        <taxon>Streptophyta</taxon>
        <taxon>Embryophyta</taxon>
        <taxon>Bryophyta</taxon>
        <taxon>Bryophytina</taxon>
        <taxon>Bryopsida</taxon>
        <taxon>Funariidae</taxon>
        <taxon>Funariales</taxon>
        <taxon>Funariaceae</taxon>
        <taxon>Physcomitrium</taxon>
    </lineage>
</organism>
<accession>A9U7Z6</accession>
<gene>
    <name evidence="1" type="ORF">PHYPADRAFT_104144</name>
</gene>